<dbReference type="InterPro" id="IPR007568">
    <property type="entry name" value="RTA1"/>
</dbReference>
<keyword evidence="7" id="KW-1185">Reference proteome</keyword>
<feature type="transmembrane region" description="Helical" evidence="5">
    <location>
        <begin position="70"/>
        <end position="91"/>
    </location>
</feature>
<proteinExistence type="predicted"/>
<feature type="non-terminal residue" evidence="6">
    <location>
        <position position="1"/>
    </location>
</feature>
<dbReference type="AlphaFoldDB" id="A0A0C3HZL1"/>
<feature type="transmembrane region" description="Helical" evidence="5">
    <location>
        <begin position="12"/>
        <end position="28"/>
    </location>
</feature>
<evidence type="ECO:0000313" key="6">
    <source>
        <dbReference type="EMBL" id="KIN08290.1"/>
    </source>
</evidence>
<dbReference type="PANTHER" id="PTHR31465">
    <property type="entry name" value="PROTEIN RTA1-RELATED"/>
    <property type="match status" value="1"/>
</dbReference>
<dbReference type="GO" id="GO:0016020">
    <property type="term" value="C:membrane"/>
    <property type="evidence" value="ECO:0007669"/>
    <property type="project" value="UniProtKB-SubCell"/>
</dbReference>
<evidence type="ECO:0008006" key="8">
    <source>
        <dbReference type="Google" id="ProtNLM"/>
    </source>
</evidence>
<keyword evidence="3 5" id="KW-1133">Transmembrane helix</keyword>
<gene>
    <name evidence="6" type="ORF">OIDMADRAFT_97779</name>
</gene>
<organism evidence="6 7">
    <name type="scientific">Oidiodendron maius (strain Zn)</name>
    <dbReference type="NCBI Taxonomy" id="913774"/>
    <lineage>
        <taxon>Eukaryota</taxon>
        <taxon>Fungi</taxon>
        <taxon>Dikarya</taxon>
        <taxon>Ascomycota</taxon>
        <taxon>Pezizomycotina</taxon>
        <taxon>Leotiomycetes</taxon>
        <taxon>Leotiomycetes incertae sedis</taxon>
        <taxon>Myxotrichaceae</taxon>
        <taxon>Oidiodendron</taxon>
    </lineage>
</organism>
<feature type="transmembrane region" description="Helical" evidence="5">
    <location>
        <begin position="233"/>
        <end position="253"/>
    </location>
</feature>
<dbReference type="OrthoDB" id="3358017at2759"/>
<reference evidence="6 7" key="1">
    <citation type="submission" date="2014-04" db="EMBL/GenBank/DDBJ databases">
        <authorList>
            <consortium name="DOE Joint Genome Institute"/>
            <person name="Kuo A."/>
            <person name="Martino E."/>
            <person name="Perotto S."/>
            <person name="Kohler A."/>
            <person name="Nagy L.G."/>
            <person name="Floudas D."/>
            <person name="Copeland A."/>
            <person name="Barry K.W."/>
            <person name="Cichocki N."/>
            <person name="Veneault-Fourrey C."/>
            <person name="LaButti K."/>
            <person name="Lindquist E.A."/>
            <person name="Lipzen A."/>
            <person name="Lundell T."/>
            <person name="Morin E."/>
            <person name="Murat C."/>
            <person name="Sun H."/>
            <person name="Tunlid A."/>
            <person name="Henrissat B."/>
            <person name="Grigoriev I.V."/>
            <person name="Hibbett D.S."/>
            <person name="Martin F."/>
            <person name="Nordberg H.P."/>
            <person name="Cantor M.N."/>
            <person name="Hua S.X."/>
        </authorList>
    </citation>
    <scope>NUCLEOTIDE SEQUENCE [LARGE SCALE GENOMIC DNA]</scope>
    <source>
        <strain evidence="6 7">Zn</strain>
    </source>
</reference>
<dbReference type="EMBL" id="KN832870">
    <property type="protein sequence ID" value="KIN08290.1"/>
    <property type="molecule type" value="Genomic_DNA"/>
</dbReference>
<evidence type="ECO:0000256" key="5">
    <source>
        <dbReference type="SAM" id="Phobius"/>
    </source>
</evidence>
<accession>A0A0C3HZL1</accession>
<evidence type="ECO:0000313" key="7">
    <source>
        <dbReference type="Proteomes" id="UP000054321"/>
    </source>
</evidence>
<feature type="transmembrane region" description="Helical" evidence="5">
    <location>
        <begin position="35"/>
        <end position="58"/>
    </location>
</feature>
<evidence type="ECO:0000256" key="3">
    <source>
        <dbReference type="ARBA" id="ARBA00022989"/>
    </source>
</evidence>
<name>A0A0C3HZL1_OIDMZ</name>
<protein>
    <recommendedName>
        <fullName evidence="8">RTA1 domain protein</fullName>
    </recommendedName>
</protein>
<feature type="non-terminal residue" evidence="6">
    <location>
        <position position="306"/>
    </location>
</feature>
<keyword evidence="4 5" id="KW-0472">Membrane</keyword>
<dbReference type="Pfam" id="PF04479">
    <property type="entry name" value="RTA1"/>
    <property type="match status" value="1"/>
</dbReference>
<comment type="subcellular location">
    <subcellularLocation>
        <location evidence="1">Membrane</location>
        <topology evidence="1">Multi-pass membrane protein</topology>
    </subcellularLocation>
</comment>
<evidence type="ECO:0000256" key="1">
    <source>
        <dbReference type="ARBA" id="ARBA00004141"/>
    </source>
</evidence>
<dbReference type="InParanoid" id="A0A0C3HZL1"/>
<reference evidence="7" key="2">
    <citation type="submission" date="2015-01" db="EMBL/GenBank/DDBJ databases">
        <title>Evolutionary Origins and Diversification of the Mycorrhizal Mutualists.</title>
        <authorList>
            <consortium name="DOE Joint Genome Institute"/>
            <consortium name="Mycorrhizal Genomics Consortium"/>
            <person name="Kohler A."/>
            <person name="Kuo A."/>
            <person name="Nagy L.G."/>
            <person name="Floudas D."/>
            <person name="Copeland A."/>
            <person name="Barry K.W."/>
            <person name="Cichocki N."/>
            <person name="Veneault-Fourrey C."/>
            <person name="LaButti K."/>
            <person name="Lindquist E.A."/>
            <person name="Lipzen A."/>
            <person name="Lundell T."/>
            <person name="Morin E."/>
            <person name="Murat C."/>
            <person name="Riley R."/>
            <person name="Ohm R."/>
            <person name="Sun H."/>
            <person name="Tunlid A."/>
            <person name="Henrissat B."/>
            <person name="Grigoriev I.V."/>
            <person name="Hibbett D.S."/>
            <person name="Martin F."/>
        </authorList>
    </citation>
    <scope>NUCLEOTIDE SEQUENCE [LARGE SCALE GENOMIC DNA]</scope>
    <source>
        <strain evidence="7">Zn</strain>
    </source>
</reference>
<dbReference type="HOGENOM" id="CLU_033465_0_0_1"/>
<dbReference type="PANTHER" id="PTHR31465:SF13">
    <property type="entry name" value="RTA1 DOMAIN PROTEIN-RELATED"/>
    <property type="match status" value="1"/>
</dbReference>
<dbReference type="Proteomes" id="UP000054321">
    <property type="component" value="Unassembled WGS sequence"/>
</dbReference>
<evidence type="ECO:0000256" key="2">
    <source>
        <dbReference type="ARBA" id="ARBA00022692"/>
    </source>
</evidence>
<sequence>SVYPYDPSKPLPIAFAGIIFLLAVSLTYQSHRYKWIHFGLMMFWASAVWLAGFITRAISAFDPSNVGMFIAQYVLIFVGPPLYAASEYFILGRLLAYLPYHTPMHPGRVLTTFLLLSAAVESLAASGAASSVSANSTPEDRSAAIIRIKASLILQEVLEAGFFGMVALVEYRCRRAGHFPKNVRIMCRMLYVTSFMMTIRCIVRTIEGFEATDCDPSAPGFKGYCGPVQEYEWFFWVFEVANITVFVLLLALFHPGRYLPSNKTHYLDPADGVTERIGPGYSAADSRPLLVTLLDPFNWTGMMTGK</sequence>
<evidence type="ECO:0000256" key="4">
    <source>
        <dbReference type="ARBA" id="ARBA00023136"/>
    </source>
</evidence>
<keyword evidence="2 5" id="KW-0812">Transmembrane</keyword>